<organism evidence="2 3">
    <name type="scientific">Amaricoccus macauensis</name>
    <dbReference type="NCBI Taxonomy" id="57001"/>
    <lineage>
        <taxon>Bacteria</taxon>
        <taxon>Pseudomonadati</taxon>
        <taxon>Pseudomonadota</taxon>
        <taxon>Alphaproteobacteria</taxon>
        <taxon>Rhodobacterales</taxon>
        <taxon>Paracoccaceae</taxon>
        <taxon>Amaricoccus</taxon>
    </lineage>
</organism>
<sequence>MIRALLALALTAGPAGAALSAGEVTNPEVTVAAGVIHLRGLDNLNGISRDLEVRVGETLSFGQLEIEAEACRVPRDDPKGDAEAFLRIRDVRDTAPRFSGWMFASSPALSALDHPRYDVWVVSCSMS</sequence>
<accession>A0A840SNN6</accession>
<dbReference type="EMBL" id="JACHFM010000002">
    <property type="protein sequence ID" value="MBB5221958.1"/>
    <property type="molecule type" value="Genomic_DNA"/>
</dbReference>
<dbReference type="RefSeq" id="WP_184148397.1">
    <property type="nucleotide sequence ID" value="NZ_JACHFM010000002.1"/>
</dbReference>
<evidence type="ECO:0008006" key="4">
    <source>
        <dbReference type="Google" id="ProtNLM"/>
    </source>
</evidence>
<reference evidence="2 3" key="1">
    <citation type="submission" date="2020-08" db="EMBL/GenBank/DDBJ databases">
        <title>Genomic Encyclopedia of Type Strains, Phase IV (KMG-IV): sequencing the most valuable type-strain genomes for metagenomic binning, comparative biology and taxonomic classification.</title>
        <authorList>
            <person name="Goeker M."/>
        </authorList>
    </citation>
    <scope>NUCLEOTIDE SEQUENCE [LARGE SCALE GENOMIC DNA]</scope>
    <source>
        <strain evidence="2 3">DSM 101730</strain>
    </source>
</reference>
<protein>
    <recommendedName>
        <fullName evidence="4">DUF2155 domain-containing protein</fullName>
    </recommendedName>
</protein>
<feature type="chain" id="PRO_5032760766" description="DUF2155 domain-containing protein" evidence="1">
    <location>
        <begin position="18"/>
        <end position="127"/>
    </location>
</feature>
<keyword evidence="3" id="KW-1185">Reference proteome</keyword>
<dbReference type="AlphaFoldDB" id="A0A840SNN6"/>
<proteinExistence type="predicted"/>
<dbReference type="InterPro" id="IPR019225">
    <property type="entry name" value="DUF2155"/>
</dbReference>
<evidence type="ECO:0000313" key="3">
    <source>
        <dbReference type="Proteomes" id="UP000549457"/>
    </source>
</evidence>
<evidence type="ECO:0000256" key="1">
    <source>
        <dbReference type="SAM" id="SignalP"/>
    </source>
</evidence>
<dbReference type="Proteomes" id="UP000549457">
    <property type="component" value="Unassembled WGS sequence"/>
</dbReference>
<name>A0A840SNN6_9RHOB</name>
<evidence type="ECO:0000313" key="2">
    <source>
        <dbReference type="EMBL" id="MBB5221958.1"/>
    </source>
</evidence>
<dbReference type="Pfam" id="PF09923">
    <property type="entry name" value="DUF2155"/>
    <property type="match status" value="1"/>
</dbReference>
<keyword evidence="1" id="KW-0732">Signal</keyword>
<gene>
    <name evidence="2" type="ORF">HNP73_001894</name>
</gene>
<feature type="signal peptide" evidence="1">
    <location>
        <begin position="1"/>
        <end position="17"/>
    </location>
</feature>
<comment type="caution">
    <text evidence="2">The sequence shown here is derived from an EMBL/GenBank/DDBJ whole genome shotgun (WGS) entry which is preliminary data.</text>
</comment>